<comment type="caution">
    <text evidence="2">The sequence shown here is derived from an EMBL/GenBank/DDBJ whole genome shotgun (WGS) entry which is preliminary data.</text>
</comment>
<dbReference type="AlphaFoldDB" id="A0A843TJ91"/>
<gene>
    <name evidence="2" type="ORF">Taro_003269</name>
</gene>
<proteinExistence type="predicted"/>
<feature type="non-terminal residue" evidence="2">
    <location>
        <position position="1"/>
    </location>
</feature>
<name>A0A843TJ91_COLES</name>
<reference evidence="2" key="1">
    <citation type="submission" date="2017-07" db="EMBL/GenBank/DDBJ databases">
        <title>Taro Niue Genome Assembly and Annotation.</title>
        <authorList>
            <person name="Atibalentja N."/>
            <person name="Keating K."/>
            <person name="Fields C.J."/>
        </authorList>
    </citation>
    <scope>NUCLEOTIDE SEQUENCE</scope>
    <source>
        <strain evidence="2">Niue_2</strain>
        <tissue evidence="2">Leaf</tissue>
    </source>
</reference>
<feature type="non-terminal residue" evidence="2">
    <location>
        <position position="276"/>
    </location>
</feature>
<feature type="region of interest" description="Disordered" evidence="1">
    <location>
        <begin position="239"/>
        <end position="276"/>
    </location>
</feature>
<evidence type="ECO:0000256" key="1">
    <source>
        <dbReference type="SAM" id="MobiDB-lite"/>
    </source>
</evidence>
<organism evidence="2 3">
    <name type="scientific">Colocasia esculenta</name>
    <name type="common">Wild taro</name>
    <name type="synonym">Arum esculentum</name>
    <dbReference type="NCBI Taxonomy" id="4460"/>
    <lineage>
        <taxon>Eukaryota</taxon>
        <taxon>Viridiplantae</taxon>
        <taxon>Streptophyta</taxon>
        <taxon>Embryophyta</taxon>
        <taxon>Tracheophyta</taxon>
        <taxon>Spermatophyta</taxon>
        <taxon>Magnoliopsida</taxon>
        <taxon>Liliopsida</taxon>
        <taxon>Araceae</taxon>
        <taxon>Aroideae</taxon>
        <taxon>Colocasieae</taxon>
        <taxon>Colocasia</taxon>
    </lineage>
</organism>
<dbReference type="Proteomes" id="UP000652761">
    <property type="component" value="Unassembled WGS sequence"/>
</dbReference>
<dbReference type="EMBL" id="NMUH01000083">
    <property type="protein sequence ID" value="MQL70931.1"/>
    <property type="molecule type" value="Genomic_DNA"/>
</dbReference>
<accession>A0A843TJ91</accession>
<protein>
    <submittedName>
        <fullName evidence="2">Uncharacterized protein</fullName>
    </submittedName>
</protein>
<sequence length="276" mass="30638">SLTSGIRSGPTQESARRFREVTWVPLHRVVPTTFPLGAPSPLELARGFVPFSGPTKDFHAILELREGLHGSFCNFLVNGGTSLQFCTLRRLFCNFQPFMSISALFPTNWGISTIFCSSRAFLQFPANWRLLCNFLEQQGFFYNFFIFPGFFCNFCTFRGFFCNFSIPEVFSALPGAFMTFLPNRGLPCNPLDSGDISVIFPLGQFCNSCTFWRSEGGEEEGDRRWGHLRLGVPTGGTPPSGWIVGGGGRSQTPSGWDRPEGEEARGAFGWSGLESP</sequence>
<keyword evidence="3" id="KW-1185">Reference proteome</keyword>
<evidence type="ECO:0000313" key="3">
    <source>
        <dbReference type="Proteomes" id="UP000652761"/>
    </source>
</evidence>
<evidence type="ECO:0000313" key="2">
    <source>
        <dbReference type="EMBL" id="MQL70931.1"/>
    </source>
</evidence>